<dbReference type="AlphaFoldDB" id="A0A7Y0U2Z4"/>
<evidence type="ECO:0000256" key="1">
    <source>
        <dbReference type="SAM" id="Phobius"/>
    </source>
</evidence>
<sequence length="368" mass="40376">MPVFFRYLRALVRLGRWMDLLGKSSLATMVLAPLLSVLLLVSTGGSQFHFPHFEGATAFAAVAVALFTGGNVTAIRSDLRATGRRRLRFYNFGAGDYLGLVLLASFLPAVVESLCLTVLLDSPIPYPSLFCLVFISTWLLSAGVFLLLITVSTANVATLPAGKPLDCPTSPSHAVEFYLCHALGLPARRKVFTATVWLVATALGGMSAGLRIPHIVSYFMSGLLTGGMLEYLLAAEWQTSARATWRIYAVNTRMRNRAKLNTTLRILVPYLLCTLIASLLAMRFGWVSMDAMLAFILVASYALVNTWGLTRVLSAAAQRQGRGLSDFQVALWLILNLVPLLILLLAFGIDIREKTRGEKRKRRNYAQA</sequence>
<gene>
    <name evidence="3" type="ORF">HHJ74_03585</name>
    <name evidence="2" type="ORF">HHJ78_08220</name>
</gene>
<dbReference type="EMBL" id="JABCUV010000003">
    <property type="protein sequence ID" value="NMW92788.1"/>
    <property type="molecule type" value="Genomic_DNA"/>
</dbReference>
<feature type="transmembrane region" description="Helical" evidence="1">
    <location>
        <begin position="97"/>
        <end position="120"/>
    </location>
</feature>
<dbReference type="EMBL" id="JABCUR010000007">
    <property type="protein sequence ID" value="NMW65503.1"/>
    <property type="molecule type" value="Genomic_DNA"/>
</dbReference>
<evidence type="ECO:0000313" key="5">
    <source>
        <dbReference type="Proteomes" id="UP000582487"/>
    </source>
</evidence>
<organism evidence="2 4">
    <name type="scientific">Mobiluncus mulieris</name>
    <dbReference type="NCBI Taxonomy" id="2052"/>
    <lineage>
        <taxon>Bacteria</taxon>
        <taxon>Bacillati</taxon>
        <taxon>Actinomycetota</taxon>
        <taxon>Actinomycetes</taxon>
        <taxon>Actinomycetales</taxon>
        <taxon>Actinomycetaceae</taxon>
        <taxon>Mobiluncus</taxon>
    </lineage>
</organism>
<reference evidence="4 5" key="1">
    <citation type="submission" date="2020-04" db="EMBL/GenBank/DDBJ databases">
        <title>Antimicrobial susceptibility and clonality of vaginal-derived multi-drug resistant Mobiluncus isolates in China.</title>
        <authorList>
            <person name="Zhang X."/>
        </authorList>
    </citation>
    <scope>NUCLEOTIDE SEQUENCE [LARGE SCALE GENOMIC DNA]</scope>
    <source>
        <strain evidence="2 4">13</strain>
        <strain evidence="3 5">7</strain>
    </source>
</reference>
<protein>
    <submittedName>
        <fullName evidence="2">Uncharacterized protein</fullName>
    </submittedName>
</protein>
<name>A0A7Y0U2Z4_9ACTO</name>
<evidence type="ECO:0000313" key="3">
    <source>
        <dbReference type="EMBL" id="NMW92788.1"/>
    </source>
</evidence>
<evidence type="ECO:0000313" key="2">
    <source>
        <dbReference type="EMBL" id="NMW65503.1"/>
    </source>
</evidence>
<feature type="transmembrane region" description="Helical" evidence="1">
    <location>
        <begin position="126"/>
        <end position="149"/>
    </location>
</feature>
<proteinExistence type="predicted"/>
<keyword evidence="1" id="KW-0472">Membrane</keyword>
<dbReference type="Proteomes" id="UP000582487">
    <property type="component" value="Unassembled WGS sequence"/>
</dbReference>
<feature type="transmembrane region" description="Helical" evidence="1">
    <location>
        <begin position="191"/>
        <end position="209"/>
    </location>
</feature>
<feature type="transmembrane region" description="Helical" evidence="1">
    <location>
        <begin position="56"/>
        <end position="76"/>
    </location>
</feature>
<keyword evidence="1" id="KW-0812">Transmembrane</keyword>
<dbReference type="RefSeq" id="WP_050750027.1">
    <property type="nucleotide sequence ID" value="NZ_CAMPNB010000041.1"/>
</dbReference>
<feature type="transmembrane region" description="Helical" evidence="1">
    <location>
        <begin position="329"/>
        <end position="349"/>
    </location>
</feature>
<dbReference type="Proteomes" id="UP000578252">
    <property type="component" value="Unassembled WGS sequence"/>
</dbReference>
<feature type="transmembrane region" description="Helical" evidence="1">
    <location>
        <begin position="263"/>
        <end position="286"/>
    </location>
</feature>
<comment type="caution">
    <text evidence="2">The sequence shown here is derived from an EMBL/GenBank/DDBJ whole genome shotgun (WGS) entry which is preliminary data.</text>
</comment>
<evidence type="ECO:0000313" key="4">
    <source>
        <dbReference type="Proteomes" id="UP000578252"/>
    </source>
</evidence>
<feature type="transmembrane region" description="Helical" evidence="1">
    <location>
        <begin position="292"/>
        <end position="317"/>
    </location>
</feature>
<accession>A0A7Y0U2Z4</accession>
<keyword evidence="1" id="KW-1133">Transmembrane helix</keyword>